<feature type="region of interest" description="Disordered" evidence="1">
    <location>
        <begin position="48"/>
        <end position="88"/>
    </location>
</feature>
<dbReference type="AlphaFoldDB" id="A0A8H6KWW1"/>
<comment type="caution">
    <text evidence="2">The sequence shown here is derived from an EMBL/GenBank/DDBJ whole genome shotgun (WGS) entry which is preliminary data.</text>
</comment>
<sequence length="199" mass="21159">MLLWKEMRNASLSQPPIGGQTPAAGRCNRNLAPSIDWLHQRRWPGGCGASGAAKEHRCPPRAGWSSSSGKEQARPPNHGGPDGWGLDDVDQLIGGGNGGCARTRFVQTASPAPAVKCSTDDSPQDPKIPQHLIGFSQAALGETTRSGTYIIPRPGVPCFLFPPFCRFSFHSSYAVSIVELLQRSIEAVSRVVVVTSAGT</sequence>
<dbReference type="Proteomes" id="UP000654918">
    <property type="component" value="Unassembled WGS sequence"/>
</dbReference>
<proteinExistence type="predicted"/>
<evidence type="ECO:0000313" key="3">
    <source>
        <dbReference type="Proteomes" id="UP000654918"/>
    </source>
</evidence>
<accession>A0A8H6KWW1</accession>
<dbReference type="EMBL" id="WIGO01000019">
    <property type="protein sequence ID" value="KAF6838406.1"/>
    <property type="molecule type" value="Genomic_DNA"/>
</dbReference>
<protein>
    <submittedName>
        <fullName evidence="2">Uncharacterized protein</fullName>
    </submittedName>
</protein>
<name>A0A8H6KWW1_9PEZI</name>
<gene>
    <name evidence="2" type="ORF">CPLU01_02518</name>
</gene>
<evidence type="ECO:0000313" key="2">
    <source>
        <dbReference type="EMBL" id="KAF6838406.1"/>
    </source>
</evidence>
<organism evidence="2 3">
    <name type="scientific">Colletotrichum plurivorum</name>
    <dbReference type="NCBI Taxonomy" id="2175906"/>
    <lineage>
        <taxon>Eukaryota</taxon>
        <taxon>Fungi</taxon>
        <taxon>Dikarya</taxon>
        <taxon>Ascomycota</taxon>
        <taxon>Pezizomycotina</taxon>
        <taxon>Sordariomycetes</taxon>
        <taxon>Hypocreomycetidae</taxon>
        <taxon>Glomerellales</taxon>
        <taxon>Glomerellaceae</taxon>
        <taxon>Colletotrichum</taxon>
        <taxon>Colletotrichum orchidearum species complex</taxon>
    </lineage>
</organism>
<evidence type="ECO:0000256" key="1">
    <source>
        <dbReference type="SAM" id="MobiDB-lite"/>
    </source>
</evidence>
<keyword evidence="3" id="KW-1185">Reference proteome</keyword>
<reference evidence="2" key="1">
    <citation type="journal article" date="2020" name="Phytopathology">
        <title>Genome Sequence Resources of Colletotrichum truncatum, C. plurivorum, C. musicola, and C. sojae: Four Species Pathogenic to Soybean (Glycine max).</title>
        <authorList>
            <person name="Rogerio F."/>
            <person name="Boufleur T.R."/>
            <person name="Ciampi-Guillardi M."/>
            <person name="Sukno S.A."/>
            <person name="Thon M.R."/>
            <person name="Massola Junior N.S."/>
            <person name="Baroncelli R."/>
        </authorList>
    </citation>
    <scope>NUCLEOTIDE SEQUENCE</scope>
    <source>
        <strain evidence="2">LFN00145</strain>
    </source>
</reference>